<feature type="domain" description="CBM2" evidence="2">
    <location>
        <begin position="147"/>
        <end position="255"/>
    </location>
</feature>
<gene>
    <name evidence="3" type="ORF">Cba03nite_60850</name>
</gene>
<proteinExistence type="predicted"/>
<dbReference type="Pfam" id="PF00553">
    <property type="entry name" value="CBM_2"/>
    <property type="match status" value="1"/>
</dbReference>
<evidence type="ECO:0000256" key="1">
    <source>
        <dbReference type="SAM" id="MobiDB-lite"/>
    </source>
</evidence>
<dbReference type="EMBL" id="BONF01000040">
    <property type="protein sequence ID" value="GIF84736.1"/>
    <property type="molecule type" value="Genomic_DNA"/>
</dbReference>
<dbReference type="InterPro" id="IPR012291">
    <property type="entry name" value="CBM2_carb-bd_dom_sf"/>
</dbReference>
<feature type="compositionally biased region" description="Low complexity" evidence="1">
    <location>
        <begin position="118"/>
        <end position="145"/>
    </location>
</feature>
<dbReference type="InterPro" id="IPR001919">
    <property type="entry name" value="CBD2"/>
</dbReference>
<dbReference type="PROSITE" id="PS51173">
    <property type="entry name" value="CBM2"/>
    <property type="match status" value="1"/>
</dbReference>
<name>A0A8J3JPU9_9ACTN</name>
<accession>A0A8J3JPU9</accession>
<reference evidence="3 4" key="1">
    <citation type="submission" date="2021-01" db="EMBL/GenBank/DDBJ databases">
        <title>Whole genome shotgun sequence of Catellatospora bangladeshensis NBRC 107357.</title>
        <authorList>
            <person name="Komaki H."/>
            <person name="Tamura T."/>
        </authorList>
    </citation>
    <scope>NUCLEOTIDE SEQUENCE [LARGE SCALE GENOMIC DNA]</scope>
    <source>
        <strain evidence="3 4">NBRC 107357</strain>
    </source>
</reference>
<dbReference type="Proteomes" id="UP000601223">
    <property type="component" value="Unassembled WGS sequence"/>
</dbReference>
<evidence type="ECO:0000313" key="4">
    <source>
        <dbReference type="Proteomes" id="UP000601223"/>
    </source>
</evidence>
<dbReference type="GO" id="GO:0005975">
    <property type="term" value="P:carbohydrate metabolic process"/>
    <property type="evidence" value="ECO:0007669"/>
    <property type="project" value="InterPro"/>
</dbReference>
<evidence type="ECO:0000259" key="2">
    <source>
        <dbReference type="PROSITE" id="PS51173"/>
    </source>
</evidence>
<dbReference type="AlphaFoldDB" id="A0A8J3JPU9"/>
<feature type="region of interest" description="Disordered" evidence="1">
    <location>
        <begin position="1"/>
        <end position="44"/>
    </location>
</feature>
<dbReference type="SMART" id="SM00637">
    <property type="entry name" value="CBD_II"/>
    <property type="match status" value="1"/>
</dbReference>
<organism evidence="3 4">
    <name type="scientific">Catellatospora bangladeshensis</name>
    <dbReference type="NCBI Taxonomy" id="310355"/>
    <lineage>
        <taxon>Bacteria</taxon>
        <taxon>Bacillati</taxon>
        <taxon>Actinomycetota</taxon>
        <taxon>Actinomycetes</taxon>
        <taxon>Micromonosporales</taxon>
        <taxon>Micromonosporaceae</taxon>
        <taxon>Catellatospora</taxon>
    </lineage>
</organism>
<evidence type="ECO:0000313" key="3">
    <source>
        <dbReference type="EMBL" id="GIF84736.1"/>
    </source>
</evidence>
<feature type="region of interest" description="Disordered" evidence="1">
    <location>
        <begin position="107"/>
        <end position="159"/>
    </location>
</feature>
<protein>
    <recommendedName>
        <fullName evidence="2">CBM2 domain-containing protein</fullName>
    </recommendedName>
</protein>
<keyword evidence="4" id="KW-1185">Reference proteome</keyword>
<dbReference type="SUPFAM" id="SSF49384">
    <property type="entry name" value="Carbohydrate-binding domain"/>
    <property type="match status" value="1"/>
</dbReference>
<sequence>MPVASPNVSKHRLREDDETTLLPRAVEEPAAAEPVAEDHPERPSRRAPVVIAVVTTGLLLSGAAAWALAKPAPNAPTVALPEILASTPGAGFVDGFGVVTPSPTHLASLAPAQPPASPTATSGASASAGPSPAVPSPSRTTVGAPPGAPPPGGAPVAGVYDADTWPGGYVVSVQVRNTGSEPLQWTVRIQLPAGATVTGDWEADRATQDGWWVFTPDRGPLAPGATYVFGFIGQRGSGADFKVTCTVNGTVCQAA</sequence>
<dbReference type="GO" id="GO:0004553">
    <property type="term" value="F:hydrolase activity, hydrolyzing O-glycosyl compounds"/>
    <property type="evidence" value="ECO:0007669"/>
    <property type="project" value="InterPro"/>
</dbReference>
<dbReference type="InterPro" id="IPR008965">
    <property type="entry name" value="CBM2/CBM3_carb-bd_dom_sf"/>
</dbReference>
<dbReference type="Gene3D" id="2.60.40.290">
    <property type="match status" value="1"/>
</dbReference>
<comment type="caution">
    <text evidence="3">The sequence shown here is derived from an EMBL/GenBank/DDBJ whole genome shotgun (WGS) entry which is preliminary data.</text>
</comment>
<dbReference type="GO" id="GO:0030247">
    <property type="term" value="F:polysaccharide binding"/>
    <property type="evidence" value="ECO:0007669"/>
    <property type="project" value="UniProtKB-UniRule"/>
</dbReference>